<sequence length="201" mass="21435">MPVPVVGLIGCGHIGRFHSRNLRGAIRAGAAEARYVAVCDRDRARAEAFGAIVGAELVTDDAAELFEFPGLTAVYICTETAEHPALVREAARRGLDVFCEKPLARTLTEVEEMVGAVEAAGVINQVGLVLRYSPVLTVLADLMRDPGLGPLLTAHLRDDQFFPIRGHYRSTWRGVSSGPGAGRSSSIRSTTWTCSGGCSGR</sequence>
<evidence type="ECO:0000259" key="2">
    <source>
        <dbReference type="Pfam" id="PF01408"/>
    </source>
</evidence>
<dbReference type="Gene3D" id="3.30.360.10">
    <property type="entry name" value="Dihydrodipicolinate Reductase, domain 2"/>
    <property type="match status" value="1"/>
</dbReference>
<keyword evidence="1" id="KW-0560">Oxidoreductase</keyword>
<accession>A0ABY7M828</accession>
<evidence type="ECO:0000313" key="4">
    <source>
        <dbReference type="Proteomes" id="UP001212803"/>
    </source>
</evidence>
<dbReference type="InterPro" id="IPR036291">
    <property type="entry name" value="NAD(P)-bd_dom_sf"/>
</dbReference>
<dbReference type="InterPro" id="IPR000683">
    <property type="entry name" value="Gfo/Idh/MocA-like_OxRdtase_N"/>
</dbReference>
<evidence type="ECO:0000256" key="1">
    <source>
        <dbReference type="ARBA" id="ARBA00023002"/>
    </source>
</evidence>
<proteinExistence type="predicted"/>
<dbReference type="InterPro" id="IPR050463">
    <property type="entry name" value="Gfo/Idh/MocA_oxidrdct_glycsds"/>
</dbReference>
<name>A0ABY7M828_9CHLR</name>
<dbReference type="EMBL" id="CP115149">
    <property type="protein sequence ID" value="WBL36184.1"/>
    <property type="molecule type" value="Genomic_DNA"/>
</dbReference>
<dbReference type="Proteomes" id="UP001212803">
    <property type="component" value="Chromosome"/>
</dbReference>
<dbReference type="Gene3D" id="3.40.50.720">
    <property type="entry name" value="NAD(P)-binding Rossmann-like Domain"/>
    <property type="match status" value="1"/>
</dbReference>
<protein>
    <submittedName>
        <fullName evidence="3">Gfo/Idh/MocA family oxidoreductase</fullName>
    </submittedName>
</protein>
<dbReference type="SUPFAM" id="SSF51735">
    <property type="entry name" value="NAD(P)-binding Rossmann-fold domains"/>
    <property type="match status" value="1"/>
</dbReference>
<dbReference type="PANTHER" id="PTHR43818">
    <property type="entry name" value="BCDNA.GH03377"/>
    <property type="match status" value="1"/>
</dbReference>
<dbReference type="Pfam" id="PF01408">
    <property type="entry name" value="GFO_IDH_MocA"/>
    <property type="match status" value="1"/>
</dbReference>
<evidence type="ECO:0000313" key="3">
    <source>
        <dbReference type="EMBL" id="WBL36184.1"/>
    </source>
</evidence>
<reference evidence="3 4" key="1">
    <citation type="journal article" date="2023" name="ISME J.">
        <title>Thermophilic Dehalococcoidia with unusual traits shed light on an unexpected past.</title>
        <authorList>
            <person name="Palmer M."/>
            <person name="Covington J.K."/>
            <person name="Zhou E.M."/>
            <person name="Thomas S.C."/>
            <person name="Habib N."/>
            <person name="Seymour C.O."/>
            <person name="Lai D."/>
            <person name="Johnston J."/>
            <person name="Hashimi A."/>
            <person name="Jiao J.Y."/>
            <person name="Muok A.R."/>
            <person name="Liu L."/>
            <person name="Xian W.D."/>
            <person name="Zhi X.Y."/>
            <person name="Li M.M."/>
            <person name="Silva L.P."/>
            <person name="Bowen B.P."/>
            <person name="Louie K."/>
            <person name="Briegel A."/>
            <person name="Pett-Ridge J."/>
            <person name="Weber P.K."/>
            <person name="Tocheva E.I."/>
            <person name="Woyke T."/>
            <person name="Northen T.R."/>
            <person name="Mayali X."/>
            <person name="Li W.J."/>
            <person name="Hedlund B.P."/>
        </authorList>
    </citation>
    <scope>NUCLEOTIDE SEQUENCE [LARGE SCALE GENOMIC DNA]</scope>
    <source>
        <strain evidence="3 4">YIM 72310</strain>
    </source>
</reference>
<organism evidence="3 4">
    <name type="scientific">Tepidiforma flava</name>
    <dbReference type="NCBI Taxonomy" id="3004094"/>
    <lineage>
        <taxon>Bacteria</taxon>
        <taxon>Bacillati</taxon>
        <taxon>Chloroflexota</taxon>
        <taxon>Tepidiformia</taxon>
        <taxon>Tepidiformales</taxon>
        <taxon>Tepidiformaceae</taxon>
        <taxon>Tepidiforma</taxon>
    </lineage>
</organism>
<dbReference type="PANTHER" id="PTHR43818:SF11">
    <property type="entry name" value="BCDNA.GH03377"/>
    <property type="match status" value="1"/>
</dbReference>
<gene>
    <name evidence="3" type="ORF">O0235_00775</name>
</gene>
<dbReference type="RefSeq" id="WP_270056709.1">
    <property type="nucleotide sequence ID" value="NZ_CP115149.1"/>
</dbReference>
<keyword evidence="4" id="KW-1185">Reference proteome</keyword>
<feature type="domain" description="Gfo/Idh/MocA-like oxidoreductase N-terminal" evidence="2">
    <location>
        <begin position="6"/>
        <end position="127"/>
    </location>
</feature>